<evidence type="ECO:0000256" key="5">
    <source>
        <dbReference type="ARBA" id="ARBA00022692"/>
    </source>
</evidence>
<keyword evidence="10" id="KW-0739">Sodium transport</keyword>
<dbReference type="RefSeq" id="XP_012938808.1">
    <property type="nucleotide sequence ID" value="XM_013083354.1"/>
</dbReference>
<dbReference type="InterPro" id="IPR051163">
    <property type="entry name" value="Sodium:Solute_Symporter_SSF"/>
</dbReference>
<keyword evidence="6 12" id="KW-1133">Transmembrane helix</keyword>
<feature type="transmembrane region" description="Helical" evidence="12">
    <location>
        <begin position="90"/>
        <end position="114"/>
    </location>
</feature>
<keyword evidence="13" id="KW-1185">Reference proteome</keyword>
<comment type="similarity">
    <text evidence="2 11">Belongs to the sodium:solute symporter (SSF) (TC 2.A.21) family.</text>
</comment>
<feature type="transmembrane region" description="Helical" evidence="12">
    <location>
        <begin position="19"/>
        <end position="38"/>
    </location>
</feature>
<evidence type="ECO:0000256" key="4">
    <source>
        <dbReference type="ARBA" id="ARBA00022475"/>
    </source>
</evidence>
<proteinExistence type="inferred from homology"/>
<keyword evidence="9 12" id="KW-0472">Membrane</keyword>
<accession>A0ABM1A1A8</accession>
<evidence type="ECO:0000256" key="12">
    <source>
        <dbReference type="SAM" id="Phobius"/>
    </source>
</evidence>
<dbReference type="Proteomes" id="UP000694888">
    <property type="component" value="Unplaced"/>
</dbReference>
<evidence type="ECO:0000256" key="2">
    <source>
        <dbReference type="ARBA" id="ARBA00006434"/>
    </source>
</evidence>
<evidence type="ECO:0000256" key="6">
    <source>
        <dbReference type="ARBA" id="ARBA00022989"/>
    </source>
</evidence>
<evidence type="ECO:0000256" key="1">
    <source>
        <dbReference type="ARBA" id="ARBA00004651"/>
    </source>
</evidence>
<name>A0ABM1A1A8_APLCA</name>
<evidence type="ECO:0000256" key="3">
    <source>
        <dbReference type="ARBA" id="ARBA00022448"/>
    </source>
</evidence>
<feature type="transmembrane region" description="Helical" evidence="12">
    <location>
        <begin position="225"/>
        <end position="243"/>
    </location>
</feature>
<feature type="transmembrane region" description="Helical" evidence="12">
    <location>
        <begin position="59"/>
        <end position="78"/>
    </location>
</feature>
<evidence type="ECO:0000256" key="9">
    <source>
        <dbReference type="ARBA" id="ARBA00023136"/>
    </source>
</evidence>
<dbReference type="Gene3D" id="1.20.1730.10">
    <property type="entry name" value="Sodium/glucose cotransporter"/>
    <property type="match status" value="1"/>
</dbReference>
<dbReference type="Pfam" id="PF00474">
    <property type="entry name" value="SSF"/>
    <property type="match status" value="2"/>
</dbReference>
<feature type="transmembrane region" description="Helical" evidence="12">
    <location>
        <begin position="264"/>
        <end position="290"/>
    </location>
</feature>
<keyword evidence="8" id="KW-0406">Ion transport</keyword>
<evidence type="ECO:0000256" key="8">
    <source>
        <dbReference type="ARBA" id="ARBA00023065"/>
    </source>
</evidence>
<evidence type="ECO:0000256" key="11">
    <source>
        <dbReference type="RuleBase" id="RU362091"/>
    </source>
</evidence>
<dbReference type="InterPro" id="IPR038377">
    <property type="entry name" value="Na/Glc_symporter_sf"/>
</dbReference>
<organism evidence="13 14">
    <name type="scientific">Aplysia californica</name>
    <name type="common">California sea hare</name>
    <dbReference type="NCBI Taxonomy" id="6500"/>
    <lineage>
        <taxon>Eukaryota</taxon>
        <taxon>Metazoa</taxon>
        <taxon>Spiralia</taxon>
        <taxon>Lophotrochozoa</taxon>
        <taxon>Mollusca</taxon>
        <taxon>Gastropoda</taxon>
        <taxon>Heterobranchia</taxon>
        <taxon>Euthyneura</taxon>
        <taxon>Tectipleura</taxon>
        <taxon>Aplysiida</taxon>
        <taxon>Aplysioidea</taxon>
        <taxon>Aplysiidae</taxon>
        <taxon>Aplysia</taxon>
    </lineage>
</organism>
<feature type="transmembrane region" description="Helical" evidence="12">
    <location>
        <begin position="170"/>
        <end position="189"/>
    </location>
</feature>
<reference evidence="14" key="1">
    <citation type="submission" date="2025-08" db="UniProtKB">
        <authorList>
            <consortium name="RefSeq"/>
        </authorList>
    </citation>
    <scope>IDENTIFICATION</scope>
</reference>
<keyword evidence="5 12" id="KW-0812">Transmembrane</keyword>
<dbReference type="PANTHER" id="PTHR42985">
    <property type="entry name" value="SODIUM-COUPLED MONOCARBOXYLATE TRANSPORTER"/>
    <property type="match status" value="1"/>
</dbReference>
<sequence>MGSNSIETGEIRKFSGVDYAVFIVLLVIFSVVGLYHAINDRRRKKENPNEFLLGGRSMSVFPVAMSLTVTFMSALTILGTPVEMYVYNTMFMYLMLALVLAMCSAGIIFIPFFYKLGVTSTFQVVYMSFVLYAPCLALSAVTGLNLWGCVVGVCVVVTFYTTLGGMKAVIWTDTLQFLIMIAGLLAVFIKGCMETGGFSAAWDVAEREGRVKFDDFSFDPATRHSFWSVVVGGGILWTVGFGVNQAQVQRCLSTSSVRKAQLAILVNTPGLVSIVLLTCLIGIVVFSFYLNCDPIKLGIIEKRDQLLPLFVMDVLGDLKGIPGLFVSCTISGSLRQLSDPAGVIPQVHGAVPMGWSPNLCYNTVQRVMG</sequence>
<dbReference type="GeneID" id="101853856"/>
<comment type="subcellular location">
    <subcellularLocation>
        <location evidence="1">Cell membrane</location>
        <topology evidence="1">Multi-pass membrane protein</topology>
    </subcellularLocation>
</comment>
<feature type="transmembrane region" description="Helical" evidence="12">
    <location>
        <begin position="145"/>
        <end position="163"/>
    </location>
</feature>
<dbReference type="PROSITE" id="PS50283">
    <property type="entry name" value="NA_SOLUT_SYMP_3"/>
    <property type="match status" value="1"/>
</dbReference>
<evidence type="ECO:0000256" key="7">
    <source>
        <dbReference type="ARBA" id="ARBA00023053"/>
    </source>
</evidence>
<feature type="transmembrane region" description="Helical" evidence="12">
    <location>
        <begin position="121"/>
        <end position="139"/>
    </location>
</feature>
<dbReference type="InterPro" id="IPR001734">
    <property type="entry name" value="Na/solute_symporter"/>
</dbReference>
<keyword evidence="4" id="KW-1003">Cell membrane</keyword>
<keyword evidence="7" id="KW-0915">Sodium</keyword>
<evidence type="ECO:0000313" key="14">
    <source>
        <dbReference type="RefSeq" id="XP_012938808.1"/>
    </source>
</evidence>
<dbReference type="PANTHER" id="PTHR42985:SF40">
    <property type="entry name" value="LD47995P-RELATED"/>
    <property type="match status" value="1"/>
</dbReference>
<gene>
    <name evidence="14" type="primary">LOC101853856</name>
</gene>
<evidence type="ECO:0000313" key="13">
    <source>
        <dbReference type="Proteomes" id="UP000694888"/>
    </source>
</evidence>
<evidence type="ECO:0000256" key="10">
    <source>
        <dbReference type="ARBA" id="ARBA00023201"/>
    </source>
</evidence>
<keyword evidence="3" id="KW-0813">Transport</keyword>
<protein>
    <submittedName>
        <fullName evidence="14">Sodium-coupled monocarboxylate transporter 2</fullName>
    </submittedName>
</protein>